<organism evidence="1 2">
    <name type="scientific">Helicobacter apodemus</name>
    <dbReference type="NCBI Taxonomy" id="135569"/>
    <lineage>
        <taxon>Bacteria</taxon>
        <taxon>Pseudomonadati</taxon>
        <taxon>Campylobacterota</taxon>
        <taxon>Epsilonproteobacteria</taxon>
        <taxon>Campylobacterales</taxon>
        <taxon>Helicobacteraceae</taxon>
        <taxon>Helicobacter</taxon>
    </lineage>
</organism>
<dbReference type="AlphaFoldDB" id="A0A2U8FEV5"/>
<sequence length="122" mass="13949">MLILNHPFIKPLQLVLIKSKEDIQNSLPTDFLILDENLELAKFCFEANVEYASMVTDITKALLLVNLGAKFLMTRDLQIARDLQHLAETYLFDSKVLLVISKEEEIKEAAKKGIDGVIFWKL</sequence>
<dbReference type="OrthoDB" id="5339711at2"/>
<name>A0A2U8FEV5_9HELI</name>
<accession>A0A2U8FEV5</accession>
<dbReference type="KEGG" id="had:CDV25_07840"/>
<proteinExistence type="predicted"/>
<dbReference type="Proteomes" id="UP000244890">
    <property type="component" value="Chromosome"/>
</dbReference>
<evidence type="ECO:0000313" key="1">
    <source>
        <dbReference type="EMBL" id="AWI34684.1"/>
    </source>
</evidence>
<dbReference type="RefSeq" id="WP_108911479.1">
    <property type="nucleotide sequence ID" value="NZ_CP021886.1"/>
</dbReference>
<evidence type="ECO:0000313" key="2">
    <source>
        <dbReference type="Proteomes" id="UP000244890"/>
    </source>
</evidence>
<gene>
    <name evidence="1" type="ORF">CDV25_07840</name>
</gene>
<reference evidence="1 2" key="1">
    <citation type="submission" date="2017-06" db="EMBL/GenBank/DDBJ databases">
        <title>Complete genome of Helicobacter apodemus.</title>
        <authorList>
            <person name="Cho S."/>
        </authorList>
    </citation>
    <scope>NUCLEOTIDE SEQUENCE [LARGE SCALE GENOMIC DNA]</scope>
    <source>
        <strain evidence="2">SNUVETPUB-15-01</strain>
    </source>
</reference>
<protein>
    <submittedName>
        <fullName evidence="1">Uncharacterized protein</fullName>
    </submittedName>
</protein>
<dbReference type="EMBL" id="CP021886">
    <property type="protein sequence ID" value="AWI34684.1"/>
    <property type="molecule type" value="Genomic_DNA"/>
</dbReference>